<reference evidence="2" key="1">
    <citation type="submission" date="2021-02" db="EMBL/GenBank/DDBJ databases">
        <authorList>
            <person name="Nowell W R."/>
        </authorList>
    </citation>
    <scope>NUCLEOTIDE SEQUENCE</scope>
</reference>
<evidence type="ECO:0000256" key="1">
    <source>
        <dbReference type="SAM" id="MobiDB-lite"/>
    </source>
</evidence>
<dbReference type="AlphaFoldDB" id="A0A821KVY7"/>
<feature type="compositionally biased region" description="Low complexity" evidence="1">
    <location>
        <begin position="1"/>
        <end position="13"/>
    </location>
</feature>
<feature type="non-terminal residue" evidence="2">
    <location>
        <position position="1"/>
    </location>
</feature>
<organism evidence="2 3">
    <name type="scientific">Rotaria magnacalcarata</name>
    <dbReference type="NCBI Taxonomy" id="392030"/>
    <lineage>
        <taxon>Eukaryota</taxon>
        <taxon>Metazoa</taxon>
        <taxon>Spiralia</taxon>
        <taxon>Gnathifera</taxon>
        <taxon>Rotifera</taxon>
        <taxon>Eurotatoria</taxon>
        <taxon>Bdelloidea</taxon>
        <taxon>Philodinida</taxon>
        <taxon>Philodinidae</taxon>
        <taxon>Rotaria</taxon>
    </lineage>
</organism>
<sequence>NQTESSASTTSSEIDIGSSHHRYATIGSSTHPYLVCNNGEKSPSHNTKLVSTTNLLRSPPIIQQHHIEGICGNSSFGTRR</sequence>
<feature type="region of interest" description="Disordered" evidence="1">
    <location>
        <begin position="1"/>
        <end position="23"/>
    </location>
</feature>
<name>A0A821KVY7_9BILA</name>
<evidence type="ECO:0000313" key="2">
    <source>
        <dbReference type="EMBL" id="CAF4742960.1"/>
    </source>
</evidence>
<comment type="caution">
    <text evidence="2">The sequence shown here is derived from an EMBL/GenBank/DDBJ whole genome shotgun (WGS) entry which is preliminary data.</text>
</comment>
<protein>
    <submittedName>
        <fullName evidence="2">Uncharacterized protein</fullName>
    </submittedName>
</protein>
<accession>A0A821KVY7</accession>
<keyword evidence="3" id="KW-1185">Reference proteome</keyword>
<proteinExistence type="predicted"/>
<gene>
    <name evidence="2" type="ORF">OVN521_LOCUS49870</name>
</gene>
<dbReference type="Proteomes" id="UP000663866">
    <property type="component" value="Unassembled WGS sequence"/>
</dbReference>
<evidence type="ECO:0000313" key="3">
    <source>
        <dbReference type="Proteomes" id="UP000663866"/>
    </source>
</evidence>
<dbReference type="EMBL" id="CAJOBG010111748">
    <property type="protein sequence ID" value="CAF4742960.1"/>
    <property type="molecule type" value="Genomic_DNA"/>
</dbReference>
<feature type="non-terminal residue" evidence="2">
    <location>
        <position position="80"/>
    </location>
</feature>